<dbReference type="AlphaFoldDB" id="A0A381PI18"/>
<proteinExistence type="predicted"/>
<organism evidence="1">
    <name type="scientific">marine metagenome</name>
    <dbReference type="NCBI Taxonomy" id="408172"/>
    <lineage>
        <taxon>unclassified sequences</taxon>
        <taxon>metagenomes</taxon>
        <taxon>ecological metagenomes</taxon>
    </lineage>
</organism>
<gene>
    <name evidence="1" type="ORF">METZ01_LOCUS18583</name>
</gene>
<name>A0A381PI18_9ZZZZ</name>
<dbReference type="EMBL" id="UINC01000966">
    <property type="protein sequence ID" value="SUZ65729.1"/>
    <property type="molecule type" value="Genomic_DNA"/>
</dbReference>
<evidence type="ECO:0000313" key="1">
    <source>
        <dbReference type="EMBL" id="SUZ65729.1"/>
    </source>
</evidence>
<reference evidence="1" key="1">
    <citation type="submission" date="2018-05" db="EMBL/GenBank/DDBJ databases">
        <authorList>
            <person name="Lanie J.A."/>
            <person name="Ng W.-L."/>
            <person name="Kazmierczak K.M."/>
            <person name="Andrzejewski T.M."/>
            <person name="Davidsen T.M."/>
            <person name="Wayne K.J."/>
            <person name="Tettelin H."/>
            <person name="Glass J.I."/>
            <person name="Rusch D."/>
            <person name="Podicherti R."/>
            <person name="Tsui H.-C.T."/>
            <person name="Winkler M.E."/>
        </authorList>
    </citation>
    <scope>NUCLEOTIDE SEQUENCE</scope>
</reference>
<sequence>MEALGVLGFIFGLAALGKVVLLESRLKKAGVLSEDIKSE</sequence>
<protein>
    <submittedName>
        <fullName evidence="1">Uncharacterized protein</fullName>
    </submittedName>
</protein>
<accession>A0A381PI18</accession>